<sequence length="85" mass="9360">MLIAYLLIKKYPIAEISNWVSERYMYVDDDLSVSGPPALPGARVRDEPPRAVRVADLAAEACQSRIAFPSILQSDLVLLDVDSLA</sequence>
<protein>
    <submittedName>
        <fullName evidence="1">Uncharacterized protein</fullName>
    </submittedName>
</protein>
<evidence type="ECO:0000313" key="1">
    <source>
        <dbReference type="EMBL" id="OGG41479.1"/>
    </source>
</evidence>
<proteinExistence type="predicted"/>
<dbReference type="EMBL" id="MFKO01000008">
    <property type="protein sequence ID" value="OGG41479.1"/>
    <property type="molecule type" value="Genomic_DNA"/>
</dbReference>
<comment type="caution">
    <text evidence="1">The sequence shown here is derived from an EMBL/GenBank/DDBJ whole genome shotgun (WGS) entry which is preliminary data.</text>
</comment>
<dbReference type="Proteomes" id="UP000176322">
    <property type="component" value="Unassembled WGS sequence"/>
</dbReference>
<accession>A0A1F6BX21</accession>
<dbReference type="AlphaFoldDB" id="A0A1F6BX21"/>
<organism evidence="1 2">
    <name type="scientific">Candidatus Kaiserbacteria bacterium RIFCSPHIGHO2_01_FULL_46_22</name>
    <dbReference type="NCBI Taxonomy" id="1798475"/>
    <lineage>
        <taxon>Bacteria</taxon>
        <taxon>Candidatus Kaiseribacteriota</taxon>
    </lineage>
</organism>
<evidence type="ECO:0000313" key="2">
    <source>
        <dbReference type="Proteomes" id="UP000176322"/>
    </source>
</evidence>
<gene>
    <name evidence="1" type="ORF">A2837_03150</name>
</gene>
<name>A0A1F6BX21_9BACT</name>
<dbReference type="STRING" id="1798475.A2837_03150"/>
<reference evidence="1 2" key="1">
    <citation type="journal article" date="2016" name="Nat. Commun.">
        <title>Thousands of microbial genomes shed light on interconnected biogeochemical processes in an aquifer system.</title>
        <authorList>
            <person name="Anantharaman K."/>
            <person name="Brown C.T."/>
            <person name="Hug L.A."/>
            <person name="Sharon I."/>
            <person name="Castelle C.J."/>
            <person name="Probst A.J."/>
            <person name="Thomas B.C."/>
            <person name="Singh A."/>
            <person name="Wilkins M.J."/>
            <person name="Karaoz U."/>
            <person name="Brodie E.L."/>
            <person name="Williams K.H."/>
            <person name="Hubbard S.S."/>
            <person name="Banfield J.F."/>
        </authorList>
    </citation>
    <scope>NUCLEOTIDE SEQUENCE [LARGE SCALE GENOMIC DNA]</scope>
</reference>